<evidence type="ECO:0000256" key="5">
    <source>
        <dbReference type="PIRSR" id="PIRSR600760-2"/>
    </source>
</evidence>
<evidence type="ECO:0000313" key="6">
    <source>
        <dbReference type="EMBL" id="OHA23528.1"/>
    </source>
</evidence>
<evidence type="ECO:0000256" key="4">
    <source>
        <dbReference type="ARBA" id="ARBA00022842"/>
    </source>
</evidence>
<name>A0A1G2MI23_9BACT</name>
<keyword evidence="2 5" id="KW-0479">Metal-binding</keyword>
<dbReference type="Pfam" id="PF00459">
    <property type="entry name" value="Inositol_P"/>
    <property type="match status" value="1"/>
</dbReference>
<dbReference type="Gene3D" id="3.40.190.80">
    <property type="match status" value="1"/>
</dbReference>
<dbReference type="Proteomes" id="UP000176493">
    <property type="component" value="Unassembled WGS sequence"/>
</dbReference>
<dbReference type="InterPro" id="IPR000760">
    <property type="entry name" value="Inositol_monophosphatase-like"/>
</dbReference>
<dbReference type="EMBL" id="MHRJ01000004">
    <property type="protein sequence ID" value="OHA23528.1"/>
    <property type="molecule type" value="Genomic_DNA"/>
</dbReference>
<comment type="caution">
    <text evidence="6">The sequence shown here is derived from an EMBL/GenBank/DDBJ whole genome shotgun (WGS) entry which is preliminary data.</text>
</comment>
<organism evidence="6 7">
    <name type="scientific">Candidatus Taylorbacteria bacterium RIFCSPHIGHO2_02_49_25</name>
    <dbReference type="NCBI Taxonomy" id="1802305"/>
    <lineage>
        <taxon>Bacteria</taxon>
        <taxon>Candidatus Tayloriibacteriota</taxon>
    </lineage>
</organism>
<evidence type="ECO:0000313" key="7">
    <source>
        <dbReference type="Proteomes" id="UP000176493"/>
    </source>
</evidence>
<evidence type="ECO:0000256" key="2">
    <source>
        <dbReference type="ARBA" id="ARBA00022723"/>
    </source>
</evidence>
<dbReference type="PRINTS" id="PR00377">
    <property type="entry name" value="IMPHPHTASES"/>
</dbReference>
<reference evidence="6 7" key="1">
    <citation type="journal article" date="2016" name="Nat. Commun.">
        <title>Thousands of microbial genomes shed light on interconnected biogeochemical processes in an aquifer system.</title>
        <authorList>
            <person name="Anantharaman K."/>
            <person name="Brown C.T."/>
            <person name="Hug L.A."/>
            <person name="Sharon I."/>
            <person name="Castelle C.J."/>
            <person name="Probst A.J."/>
            <person name="Thomas B.C."/>
            <person name="Singh A."/>
            <person name="Wilkins M.J."/>
            <person name="Karaoz U."/>
            <person name="Brodie E.L."/>
            <person name="Williams K.H."/>
            <person name="Hubbard S.S."/>
            <person name="Banfield J.F."/>
        </authorList>
    </citation>
    <scope>NUCLEOTIDE SEQUENCE [LARGE SCALE GENOMIC DNA]</scope>
</reference>
<proteinExistence type="predicted"/>
<protein>
    <recommendedName>
        <fullName evidence="8">Inositol monophosphatase</fullName>
    </recommendedName>
</protein>
<dbReference type="GO" id="GO:0007165">
    <property type="term" value="P:signal transduction"/>
    <property type="evidence" value="ECO:0007669"/>
    <property type="project" value="TreeGrafter"/>
</dbReference>
<dbReference type="PANTHER" id="PTHR20854">
    <property type="entry name" value="INOSITOL MONOPHOSPHATASE"/>
    <property type="match status" value="1"/>
</dbReference>
<comment type="cofactor">
    <cofactor evidence="1 5">
        <name>Mg(2+)</name>
        <dbReference type="ChEBI" id="CHEBI:18420"/>
    </cofactor>
</comment>
<dbReference type="GO" id="GO:0046872">
    <property type="term" value="F:metal ion binding"/>
    <property type="evidence" value="ECO:0007669"/>
    <property type="project" value="UniProtKB-KW"/>
</dbReference>
<evidence type="ECO:0008006" key="8">
    <source>
        <dbReference type="Google" id="ProtNLM"/>
    </source>
</evidence>
<dbReference type="GO" id="GO:0006020">
    <property type="term" value="P:inositol metabolic process"/>
    <property type="evidence" value="ECO:0007669"/>
    <property type="project" value="TreeGrafter"/>
</dbReference>
<gene>
    <name evidence="6" type="ORF">A2W52_03900</name>
</gene>
<keyword evidence="4 5" id="KW-0460">Magnesium</keyword>
<dbReference type="FunFam" id="3.30.540.10:FF:000003">
    <property type="entry name" value="Inositol-1-monophosphatase"/>
    <property type="match status" value="1"/>
</dbReference>
<evidence type="ECO:0000256" key="3">
    <source>
        <dbReference type="ARBA" id="ARBA00022801"/>
    </source>
</evidence>
<dbReference type="PANTHER" id="PTHR20854:SF4">
    <property type="entry name" value="INOSITOL-1-MONOPHOSPHATASE-RELATED"/>
    <property type="match status" value="1"/>
</dbReference>
<feature type="binding site" evidence="5">
    <location>
        <position position="84"/>
    </location>
    <ligand>
        <name>Mg(2+)</name>
        <dbReference type="ChEBI" id="CHEBI:18420"/>
        <label>1</label>
        <note>catalytic</note>
    </ligand>
</feature>
<dbReference type="SUPFAM" id="SSF56655">
    <property type="entry name" value="Carbohydrate phosphatase"/>
    <property type="match status" value="1"/>
</dbReference>
<feature type="binding site" evidence="5">
    <location>
        <position position="83"/>
    </location>
    <ligand>
        <name>Mg(2+)</name>
        <dbReference type="ChEBI" id="CHEBI:18420"/>
        <label>1</label>
        <note>catalytic</note>
    </ligand>
</feature>
<feature type="binding site" evidence="5">
    <location>
        <position position="65"/>
    </location>
    <ligand>
        <name>Mg(2+)</name>
        <dbReference type="ChEBI" id="CHEBI:18420"/>
        <label>1</label>
        <note>catalytic</note>
    </ligand>
</feature>
<dbReference type="AlphaFoldDB" id="A0A1G2MI23"/>
<feature type="binding site" evidence="5">
    <location>
        <position position="81"/>
    </location>
    <ligand>
        <name>Mg(2+)</name>
        <dbReference type="ChEBI" id="CHEBI:18420"/>
        <label>1</label>
        <note>catalytic</note>
    </ligand>
</feature>
<keyword evidence="3" id="KW-0378">Hydrolase</keyword>
<evidence type="ECO:0000256" key="1">
    <source>
        <dbReference type="ARBA" id="ARBA00001946"/>
    </source>
</evidence>
<feature type="binding site" evidence="5">
    <location>
        <position position="205"/>
    </location>
    <ligand>
        <name>Mg(2+)</name>
        <dbReference type="ChEBI" id="CHEBI:18420"/>
        <label>1</label>
        <note>catalytic</note>
    </ligand>
</feature>
<accession>A0A1G2MI23</accession>
<dbReference type="Gene3D" id="3.30.540.10">
    <property type="entry name" value="Fructose-1,6-Bisphosphatase, subunit A, domain 1"/>
    <property type="match status" value="1"/>
</dbReference>
<sequence length="265" mass="28826">MSHYARYAVRLAKQAGDIIKKDFTTVMEKSWKADGTPLTKTDLSVNRLVLDSVRTTFPDHSILSEEGNDFREASEFVWVCDPLDGTIPFSHGIPVCAFSLALVHNGESILGVVYDPFMDRMFVAEKGKGAFLNGKKISVSSQRTFKHALFSVVHWNGAPFDFSRTATVLKNEGARISNVSISYMGALVAAGAFAGTIFPGDQPNDTAAVKVLVEEAGGKVTDIFGDERHYDRPIKGHVASNGVLHSKLLALIIETLPEHQKGGTT</sequence>
<dbReference type="GO" id="GO:0008934">
    <property type="term" value="F:inositol monophosphate 1-phosphatase activity"/>
    <property type="evidence" value="ECO:0007669"/>
    <property type="project" value="TreeGrafter"/>
</dbReference>